<dbReference type="AlphaFoldDB" id="A0A0C9XTW1"/>
<dbReference type="GO" id="GO:0005524">
    <property type="term" value="F:ATP binding"/>
    <property type="evidence" value="ECO:0007669"/>
    <property type="project" value="UniProtKB-UniRule"/>
</dbReference>
<feature type="compositionally biased region" description="Polar residues" evidence="12">
    <location>
        <begin position="185"/>
        <end position="196"/>
    </location>
</feature>
<feature type="domain" description="PIPK" evidence="13">
    <location>
        <begin position="331"/>
        <end position="730"/>
    </location>
</feature>
<dbReference type="Gene3D" id="3.30.800.10">
    <property type="entry name" value="Phosphatidylinositol Phosphate Kinase II Beta"/>
    <property type="match status" value="1"/>
</dbReference>
<sequence>MASSITAVSPTRRSPSPIVVPGNTYRQSLLSTHSMVSSSATSYKTAPVSATASRQSLPLSTMSTASSPDTINPANRDADNNNDQTQIIMVTSEVEVETGPAGQESYFTRTTVTKSVTTETVQPSDEVHFGPPPPSPPASVERDELEPPCRLVAASYSDSVIRESSTTRERQESSTSSRLTARSSPFDTLQRSSTDTKGPLPTLRYASPPTAESSKSAHVSADPYLQPPVAVMPRRPTRRNTTGSSPVAASFKRGQTHTRQFGSSHDDTSYIGEAGIELASDIEIAAEQIRRERMSKRAKQQQQQEVEAALTRSETRPKSEQDMPLVGNLIGEDHVNYVLMYNMLTGIRIGVSRCQAKIKRPLTIEDFTARHKFSFDIVGNELTPSAKYDFKFKDYAPWVFRTLREDIFHLDPADYLLSLTAKYILSELGSPGKSGSFFYFSRDYRFIIKTIRHSEHKFLLSILPQYFDHVKENPHTLLSRFYGLHRVKLPRGRKIHFVIMNNLFPPHKDIHETYDLKGSTVGREYPEDKAERNPRAVLKDLNWIHRGKALDLGPEKRALLTEQLRRDAEFLKSINVMDYSLLVGIHNMQRGNRDNVRRNTLKVFSPDLPNSLGRSKTASGTGHKSPEAIAMRRAMRSSDPKRLGKHTIRLPEEDIGDRLQLIFYQDEGGLRATDEANEGLDTIYYLGVIDILTPYSLMKRAEHLWKGLKADRVSLFIFCGRAVDHNVGTA</sequence>
<evidence type="ECO:0000256" key="9">
    <source>
        <dbReference type="ARBA" id="ARBA00080374"/>
    </source>
</evidence>
<evidence type="ECO:0000256" key="4">
    <source>
        <dbReference type="ARBA" id="ARBA00022679"/>
    </source>
</evidence>
<dbReference type="GO" id="GO:0046854">
    <property type="term" value="P:phosphatidylinositol phosphate biosynthetic process"/>
    <property type="evidence" value="ECO:0007669"/>
    <property type="project" value="UniProtKB-ARBA"/>
</dbReference>
<feature type="compositionally biased region" description="Polar residues" evidence="12">
    <location>
        <begin position="612"/>
        <end position="622"/>
    </location>
</feature>
<dbReference type="Proteomes" id="UP000054477">
    <property type="component" value="Unassembled WGS sequence"/>
</dbReference>
<feature type="compositionally biased region" description="Polar residues" evidence="12">
    <location>
        <begin position="48"/>
        <end position="70"/>
    </location>
</feature>
<reference evidence="15" key="2">
    <citation type="submission" date="2015-01" db="EMBL/GenBank/DDBJ databases">
        <title>Evolutionary Origins and Diversification of the Mycorrhizal Mutualists.</title>
        <authorList>
            <consortium name="DOE Joint Genome Institute"/>
            <consortium name="Mycorrhizal Genomics Consortium"/>
            <person name="Kohler A."/>
            <person name="Kuo A."/>
            <person name="Nagy L.G."/>
            <person name="Floudas D."/>
            <person name="Copeland A."/>
            <person name="Barry K.W."/>
            <person name="Cichocki N."/>
            <person name="Veneault-Fourrey C."/>
            <person name="LaButti K."/>
            <person name="Lindquist E.A."/>
            <person name="Lipzen A."/>
            <person name="Lundell T."/>
            <person name="Morin E."/>
            <person name="Murat C."/>
            <person name="Riley R."/>
            <person name="Ohm R."/>
            <person name="Sun H."/>
            <person name="Tunlid A."/>
            <person name="Henrissat B."/>
            <person name="Grigoriev I.V."/>
            <person name="Hibbett D.S."/>
            <person name="Martin F."/>
        </authorList>
    </citation>
    <scope>NUCLEOTIDE SEQUENCE [LARGE SCALE GENOMIC DNA]</scope>
    <source>
        <strain evidence="15">LaAM-08-1</strain>
    </source>
</reference>
<keyword evidence="6 11" id="KW-0418">Kinase</keyword>
<evidence type="ECO:0000313" key="15">
    <source>
        <dbReference type="Proteomes" id="UP000054477"/>
    </source>
</evidence>
<dbReference type="OrthoDB" id="20783at2759"/>
<evidence type="ECO:0000259" key="13">
    <source>
        <dbReference type="PROSITE" id="PS51455"/>
    </source>
</evidence>
<evidence type="ECO:0000256" key="11">
    <source>
        <dbReference type="PROSITE-ProRule" id="PRU00781"/>
    </source>
</evidence>
<feature type="region of interest" description="Disordered" evidence="12">
    <location>
        <begin position="116"/>
        <end position="144"/>
    </location>
</feature>
<dbReference type="GO" id="GO:0016308">
    <property type="term" value="F:1-phosphatidylinositol-4-phosphate 5-kinase activity"/>
    <property type="evidence" value="ECO:0007669"/>
    <property type="project" value="UniProtKB-EC"/>
</dbReference>
<evidence type="ECO:0000256" key="7">
    <source>
        <dbReference type="ARBA" id="ARBA00022840"/>
    </source>
</evidence>
<dbReference type="Gene3D" id="3.30.810.10">
    <property type="entry name" value="2-Layer Sandwich"/>
    <property type="match status" value="1"/>
</dbReference>
<dbReference type="InterPro" id="IPR002498">
    <property type="entry name" value="PInositol-4-P-4/5-kinase_core"/>
</dbReference>
<name>A0A0C9XTW1_9AGAR</name>
<dbReference type="CDD" id="cd17303">
    <property type="entry name" value="PIPKc_PIP5K_yeast_like"/>
    <property type="match status" value="1"/>
</dbReference>
<feature type="region of interest" description="Disordered" evidence="12">
    <location>
        <begin position="47"/>
        <end position="82"/>
    </location>
</feature>
<evidence type="ECO:0000256" key="2">
    <source>
        <dbReference type="ARBA" id="ARBA00012172"/>
    </source>
</evidence>
<dbReference type="PANTHER" id="PTHR23086">
    <property type="entry name" value="PHOSPHATIDYLINOSITOL-4-PHOSPHATE 5-KINASE"/>
    <property type="match status" value="1"/>
</dbReference>
<feature type="compositionally biased region" description="Low complexity" evidence="12">
    <location>
        <begin position="173"/>
        <end position="184"/>
    </location>
</feature>
<keyword evidence="3" id="KW-0597">Phosphoprotein</keyword>
<feature type="compositionally biased region" description="Polar residues" evidence="12">
    <location>
        <begin position="1"/>
        <end position="14"/>
    </location>
</feature>
<comment type="catalytic activity">
    <reaction evidence="1">
        <text>a 1,2-diacyl-sn-glycero-3-phospho-(1D-myo-inositol 4-phosphate) + ATP = a 1,2-diacyl-sn-glycero-3-phospho-(1D-myo-inositol-4,5-bisphosphate) + ADP + H(+)</text>
        <dbReference type="Rhea" id="RHEA:14425"/>
        <dbReference type="ChEBI" id="CHEBI:15378"/>
        <dbReference type="ChEBI" id="CHEBI:30616"/>
        <dbReference type="ChEBI" id="CHEBI:58178"/>
        <dbReference type="ChEBI" id="CHEBI:58456"/>
        <dbReference type="ChEBI" id="CHEBI:456216"/>
        <dbReference type="EC" id="2.7.1.68"/>
    </reaction>
</comment>
<feature type="region of interest" description="Disordered" evidence="12">
    <location>
        <begin position="607"/>
        <end position="642"/>
    </location>
</feature>
<keyword evidence="5 11" id="KW-0547">Nucleotide-binding</keyword>
<reference evidence="14 15" key="1">
    <citation type="submission" date="2014-04" db="EMBL/GenBank/DDBJ databases">
        <authorList>
            <consortium name="DOE Joint Genome Institute"/>
            <person name="Kuo A."/>
            <person name="Kohler A."/>
            <person name="Nagy L.G."/>
            <person name="Floudas D."/>
            <person name="Copeland A."/>
            <person name="Barry K.W."/>
            <person name="Cichocki N."/>
            <person name="Veneault-Fourrey C."/>
            <person name="LaButti K."/>
            <person name="Lindquist E.A."/>
            <person name="Lipzen A."/>
            <person name="Lundell T."/>
            <person name="Morin E."/>
            <person name="Murat C."/>
            <person name="Sun H."/>
            <person name="Tunlid A."/>
            <person name="Henrissat B."/>
            <person name="Grigoriev I.V."/>
            <person name="Hibbett D.S."/>
            <person name="Martin F."/>
            <person name="Nordberg H.P."/>
            <person name="Cantor M.N."/>
            <person name="Hua S.X."/>
        </authorList>
    </citation>
    <scope>NUCLEOTIDE SEQUENCE [LARGE SCALE GENOMIC DNA]</scope>
    <source>
        <strain evidence="14 15">LaAM-08-1</strain>
    </source>
</reference>
<keyword evidence="7 11" id="KW-0067">ATP-binding</keyword>
<evidence type="ECO:0000256" key="3">
    <source>
        <dbReference type="ARBA" id="ARBA00022553"/>
    </source>
</evidence>
<dbReference type="SUPFAM" id="SSF56104">
    <property type="entry name" value="SAICAR synthase-like"/>
    <property type="match status" value="1"/>
</dbReference>
<dbReference type="FunFam" id="3.30.800.10:FF:000009">
    <property type="entry name" value="Phosphatidylinositol 4-phosphate 5-kinase its3"/>
    <property type="match status" value="1"/>
</dbReference>
<protein>
    <recommendedName>
        <fullName evidence="2">1-phosphatidylinositol-4-phosphate 5-kinase</fullName>
        <ecNumber evidence="2">2.7.1.68</ecNumber>
    </recommendedName>
    <alternativeName>
        <fullName evidence="10">1-phosphatidylinositol 4-phosphate kinase</fullName>
    </alternativeName>
    <alternativeName>
        <fullName evidence="8">Diphosphoinositide kinase</fullName>
    </alternativeName>
    <alternativeName>
        <fullName evidence="9">PIP5K</fullName>
    </alternativeName>
</protein>
<keyword evidence="4 11" id="KW-0808">Transferase</keyword>
<evidence type="ECO:0000256" key="12">
    <source>
        <dbReference type="SAM" id="MobiDB-lite"/>
    </source>
</evidence>
<gene>
    <name evidence="14" type="ORF">K443DRAFT_91912</name>
</gene>
<accession>A0A0C9XTW1</accession>
<dbReference type="PROSITE" id="PS51455">
    <property type="entry name" value="PIPK"/>
    <property type="match status" value="1"/>
</dbReference>
<dbReference type="EMBL" id="KN838563">
    <property type="protein sequence ID" value="KIK05109.1"/>
    <property type="molecule type" value="Genomic_DNA"/>
</dbReference>
<evidence type="ECO:0000256" key="1">
    <source>
        <dbReference type="ARBA" id="ARBA00000444"/>
    </source>
</evidence>
<feature type="region of interest" description="Disordered" evidence="12">
    <location>
        <begin position="295"/>
        <end position="324"/>
    </location>
</feature>
<dbReference type="PANTHER" id="PTHR23086:SF8">
    <property type="entry name" value="PHOSPHATIDYLINOSITOL 5-PHOSPHATE 4-KINASE, ISOFORM A"/>
    <property type="match status" value="1"/>
</dbReference>
<keyword evidence="15" id="KW-1185">Reference proteome</keyword>
<dbReference type="InterPro" id="IPR027484">
    <property type="entry name" value="PInositol-4-P-5-kinase_N"/>
</dbReference>
<dbReference type="InterPro" id="IPR027483">
    <property type="entry name" value="PInositol-4-P-4/5-kinase_C_sf"/>
</dbReference>
<dbReference type="STRING" id="1095629.A0A0C9XTW1"/>
<evidence type="ECO:0000256" key="6">
    <source>
        <dbReference type="ARBA" id="ARBA00022777"/>
    </source>
</evidence>
<dbReference type="HOGENOM" id="CLU_004312_0_2_1"/>
<feature type="region of interest" description="Disordered" evidence="12">
    <location>
        <begin position="156"/>
        <end position="268"/>
    </location>
</feature>
<dbReference type="Pfam" id="PF01504">
    <property type="entry name" value="PIP5K"/>
    <property type="match status" value="1"/>
</dbReference>
<evidence type="ECO:0000256" key="10">
    <source>
        <dbReference type="ARBA" id="ARBA00082306"/>
    </source>
</evidence>
<organism evidence="14 15">
    <name type="scientific">Laccaria amethystina LaAM-08-1</name>
    <dbReference type="NCBI Taxonomy" id="1095629"/>
    <lineage>
        <taxon>Eukaryota</taxon>
        <taxon>Fungi</taxon>
        <taxon>Dikarya</taxon>
        <taxon>Basidiomycota</taxon>
        <taxon>Agaricomycotina</taxon>
        <taxon>Agaricomycetes</taxon>
        <taxon>Agaricomycetidae</taxon>
        <taxon>Agaricales</taxon>
        <taxon>Agaricineae</taxon>
        <taxon>Hydnangiaceae</taxon>
        <taxon>Laccaria</taxon>
    </lineage>
</organism>
<feature type="region of interest" description="Disordered" evidence="12">
    <location>
        <begin position="1"/>
        <end position="23"/>
    </location>
</feature>
<evidence type="ECO:0000313" key="14">
    <source>
        <dbReference type="EMBL" id="KIK05109.1"/>
    </source>
</evidence>
<evidence type="ECO:0000256" key="5">
    <source>
        <dbReference type="ARBA" id="ARBA00022741"/>
    </source>
</evidence>
<dbReference type="EC" id="2.7.1.68" evidence="2"/>
<evidence type="ECO:0000256" key="8">
    <source>
        <dbReference type="ARBA" id="ARBA00078403"/>
    </source>
</evidence>
<dbReference type="SMART" id="SM00330">
    <property type="entry name" value="PIPKc"/>
    <property type="match status" value="1"/>
</dbReference>
<proteinExistence type="predicted"/>
<dbReference type="InterPro" id="IPR023610">
    <property type="entry name" value="PInositol-4/5-P-5/4-kinase"/>
</dbReference>
<dbReference type="GO" id="GO:0005886">
    <property type="term" value="C:plasma membrane"/>
    <property type="evidence" value="ECO:0007669"/>
    <property type="project" value="TreeGrafter"/>
</dbReference>